<accession>A0A4Y8IHB2</accession>
<dbReference type="Pfam" id="PF02626">
    <property type="entry name" value="CT_A_B"/>
    <property type="match status" value="1"/>
</dbReference>
<evidence type="ECO:0000313" key="5">
    <source>
        <dbReference type="EMBL" id="TFB15076.1"/>
    </source>
</evidence>
<dbReference type="GO" id="GO:0016787">
    <property type="term" value="F:hydrolase activity"/>
    <property type="evidence" value="ECO:0007669"/>
    <property type="project" value="UniProtKB-KW"/>
</dbReference>
<evidence type="ECO:0000259" key="4">
    <source>
        <dbReference type="SMART" id="SM00797"/>
    </source>
</evidence>
<dbReference type="InterPro" id="IPR029000">
    <property type="entry name" value="Cyclophilin-like_dom_sf"/>
</dbReference>
<gene>
    <name evidence="5" type="ORF">E3U55_12550</name>
</gene>
<dbReference type="NCBIfam" id="TIGR00724">
    <property type="entry name" value="urea_amlyse_rel"/>
    <property type="match status" value="1"/>
</dbReference>
<dbReference type="SMART" id="SM00797">
    <property type="entry name" value="AHS2"/>
    <property type="match status" value="1"/>
</dbReference>
<protein>
    <submittedName>
        <fullName evidence="5">Biotin-dependent carboxyltransferase family protein</fullName>
    </submittedName>
</protein>
<proteinExistence type="predicted"/>
<evidence type="ECO:0000256" key="3">
    <source>
        <dbReference type="ARBA" id="ARBA00022840"/>
    </source>
</evidence>
<keyword evidence="3" id="KW-0067">ATP-binding</keyword>
<dbReference type="EMBL" id="SOPW01000014">
    <property type="protein sequence ID" value="TFB15076.1"/>
    <property type="molecule type" value="Genomic_DNA"/>
</dbReference>
<evidence type="ECO:0000256" key="2">
    <source>
        <dbReference type="ARBA" id="ARBA00022801"/>
    </source>
</evidence>
<dbReference type="PANTHER" id="PTHR43309">
    <property type="entry name" value="5-OXOPROLINASE SUBUNIT C"/>
    <property type="match status" value="1"/>
</dbReference>
<sequence>MLKVIKSGVFTSIQDKGRFQYRSYGVPVSGAMDQYAYEQANRIIGNELNAAALEVIFGGVEFLVLEDIDIAITGADLNPQVDGQTVDMWKPMTLLKNQKLTFKGPKAGVIAYVALPGGIDSKTYLGSQSVYEKAGFGKRLASSDTIIAKLYRPSVENDILSMDIPTYINEVQVNVIPSPHEQLFTSQSIQRFYEEPFTVQRGDRMGTLLKGSEPLSLNKPVDLVSEAVTFGTVQVPPSGQPMVLLADAQTTGGYPTLGTIHSDDLWRAAQIPPKGSIKFNRLSQLG</sequence>
<dbReference type="Proteomes" id="UP000297975">
    <property type="component" value="Unassembled WGS sequence"/>
</dbReference>
<dbReference type="RefSeq" id="WP_134340819.1">
    <property type="nucleotide sequence ID" value="NZ_SOPW01000014.1"/>
</dbReference>
<dbReference type="AlphaFoldDB" id="A0A4Y8IHB2"/>
<feature type="domain" description="Carboxyltransferase" evidence="4">
    <location>
        <begin position="23"/>
        <end position="285"/>
    </location>
</feature>
<reference evidence="5 6" key="1">
    <citation type="submission" date="2019-03" db="EMBL/GenBank/DDBJ databases">
        <authorList>
            <person name="He R.-H."/>
        </authorList>
    </citation>
    <scope>NUCLEOTIDE SEQUENCE [LARGE SCALE GENOMIC DNA]</scope>
    <source>
        <strain evidence="6">SH 714</strain>
    </source>
</reference>
<name>A0A4Y8IHB2_9BACI</name>
<keyword evidence="1" id="KW-0547">Nucleotide-binding</keyword>
<evidence type="ECO:0000313" key="6">
    <source>
        <dbReference type="Proteomes" id="UP000297975"/>
    </source>
</evidence>
<dbReference type="PANTHER" id="PTHR43309:SF5">
    <property type="entry name" value="5-OXOPROLINASE SUBUNIT C"/>
    <property type="match status" value="1"/>
</dbReference>
<dbReference type="OrthoDB" id="9782422at2"/>
<evidence type="ECO:0000256" key="1">
    <source>
        <dbReference type="ARBA" id="ARBA00022741"/>
    </source>
</evidence>
<dbReference type="GO" id="GO:0016740">
    <property type="term" value="F:transferase activity"/>
    <property type="evidence" value="ECO:0007669"/>
    <property type="project" value="UniProtKB-KW"/>
</dbReference>
<organism evidence="5 6">
    <name type="scientific">Filobacillus milosensis</name>
    <dbReference type="NCBI Taxonomy" id="94137"/>
    <lineage>
        <taxon>Bacteria</taxon>
        <taxon>Bacillati</taxon>
        <taxon>Bacillota</taxon>
        <taxon>Bacilli</taxon>
        <taxon>Bacillales</taxon>
        <taxon>Bacillaceae</taxon>
        <taxon>Filobacillus</taxon>
    </lineage>
</organism>
<dbReference type="GO" id="GO:0005524">
    <property type="term" value="F:ATP binding"/>
    <property type="evidence" value="ECO:0007669"/>
    <property type="project" value="UniProtKB-KW"/>
</dbReference>
<comment type="caution">
    <text evidence="5">The sequence shown here is derived from an EMBL/GenBank/DDBJ whole genome shotgun (WGS) entry which is preliminary data.</text>
</comment>
<keyword evidence="5" id="KW-0808">Transferase</keyword>
<keyword evidence="6" id="KW-1185">Reference proteome</keyword>
<dbReference type="Gene3D" id="2.40.100.10">
    <property type="entry name" value="Cyclophilin-like"/>
    <property type="match status" value="1"/>
</dbReference>
<dbReference type="InterPro" id="IPR003778">
    <property type="entry name" value="CT_A_B"/>
</dbReference>
<dbReference type="InterPro" id="IPR052708">
    <property type="entry name" value="PxpC"/>
</dbReference>
<keyword evidence="2" id="KW-0378">Hydrolase</keyword>
<dbReference type="SUPFAM" id="SSF50891">
    <property type="entry name" value="Cyclophilin-like"/>
    <property type="match status" value="1"/>
</dbReference>